<dbReference type="Proteomes" id="UP001521785">
    <property type="component" value="Unassembled WGS sequence"/>
</dbReference>
<sequence>MGETSHDGLAPEAELNEPVSEFKRGTYAPAGSNERQNGYVSLDDPEAALQHASQILTDNVEPYNDNGPHPWSDDNEGLNMTAHQAFEYLNRVTREPYIDPSHDTTIQDVLDHQFDWVKSLMRAILNFDQVFDKPGSSPLTKVKKTSKHKVEAVSHRVFHTFIDRCLHGYRGDPKQDKAIPSTTPNTANPPDTELICQERMKAVVGTLQTYKCVCISVIDDGKFDAIANHPLALRLTKDNERKNNDGRAAAQEKAKNNEKIMAEYGLLKKDGNGKILAADADTYRKLQQVKLQDKTTTTSNRIAKSIRAANTVSPAIGLSIASNRHVSEKGRVQGSMPYDIVHASQPSCPKSVLSAFGGFTSTSPGREGFLSMHPSRPTQGQRSSYHEPSRDPAKRTQGHMTAKQFKEPKYWHSEALSQATQSRDAQYRPVVAARPETSQRKRERSFNQDPHATEHVSPPNFKKARTMEHIITGLEDPGFPADISVPLGEGSVPRELPQGYETSFMGGNIAIPDEENFPDDPIGPYPNEHLEEGFSEENSDDSDDDNNYLPNGP</sequence>
<feature type="compositionally biased region" description="Polar residues" evidence="1">
    <location>
        <begin position="415"/>
        <end position="424"/>
    </location>
</feature>
<feature type="compositionally biased region" description="Acidic residues" evidence="1">
    <location>
        <begin position="533"/>
        <end position="546"/>
    </location>
</feature>
<reference evidence="2 3" key="1">
    <citation type="submission" date="2024-02" db="EMBL/GenBank/DDBJ databases">
        <title>De novo assembly and annotation of 12 fungi associated with fruit tree decline syndrome in Ontario, Canada.</title>
        <authorList>
            <person name="Sulman M."/>
            <person name="Ellouze W."/>
            <person name="Ilyukhin E."/>
        </authorList>
    </citation>
    <scope>NUCLEOTIDE SEQUENCE [LARGE SCALE GENOMIC DNA]</scope>
    <source>
        <strain evidence="2 3">M42-189</strain>
    </source>
</reference>
<feature type="compositionally biased region" description="Polar residues" evidence="1">
    <location>
        <begin position="180"/>
        <end position="189"/>
    </location>
</feature>
<feature type="region of interest" description="Disordered" evidence="1">
    <location>
        <begin position="506"/>
        <end position="553"/>
    </location>
</feature>
<evidence type="ECO:0000256" key="1">
    <source>
        <dbReference type="SAM" id="MobiDB-lite"/>
    </source>
</evidence>
<feature type="region of interest" description="Disordered" evidence="1">
    <location>
        <begin position="173"/>
        <end position="192"/>
    </location>
</feature>
<evidence type="ECO:0000313" key="2">
    <source>
        <dbReference type="EMBL" id="KAL1597978.1"/>
    </source>
</evidence>
<feature type="region of interest" description="Disordered" evidence="1">
    <location>
        <begin position="364"/>
        <end position="459"/>
    </location>
</feature>
<proteinExistence type="predicted"/>
<feature type="compositionally biased region" description="Basic and acidic residues" evidence="1">
    <location>
        <begin position="384"/>
        <end position="394"/>
    </location>
</feature>
<accession>A0ABR3R0Z9</accession>
<feature type="compositionally biased region" description="Basic and acidic residues" evidence="1">
    <location>
        <begin position="437"/>
        <end position="454"/>
    </location>
</feature>
<gene>
    <name evidence="2" type="ORF">SLS60_008466</name>
</gene>
<feature type="region of interest" description="Disordered" evidence="1">
    <location>
        <begin position="1"/>
        <end position="39"/>
    </location>
</feature>
<comment type="caution">
    <text evidence="2">The sequence shown here is derived from an EMBL/GenBank/DDBJ whole genome shotgun (WGS) entry which is preliminary data.</text>
</comment>
<evidence type="ECO:0000313" key="3">
    <source>
        <dbReference type="Proteomes" id="UP001521785"/>
    </source>
</evidence>
<protein>
    <submittedName>
        <fullName evidence="2">Uncharacterized protein</fullName>
    </submittedName>
</protein>
<name>A0ABR3R0Z9_9PLEO</name>
<dbReference type="EMBL" id="JAKJXO020000012">
    <property type="protein sequence ID" value="KAL1597978.1"/>
    <property type="molecule type" value="Genomic_DNA"/>
</dbReference>
<organism evidence="2 3">
    <name type="scientific">Paraconiothyrium brasiliense</name>
    <dbReference type="NCBI Taxonomy" id="300254"/>
    <lineage>
        <taxon>Eukaryota</taxon>
        <taxon>Fungi</taxon>
        <taxon>Dikarya</taxon>
        <taxon>Ascomycota</taxon>
        <taxon>Pezizomycotina</taxon>
        <taxon>Dothideomycetes</taxon>
        <taxon>Pleosporomycetidae</taxon>
        <taxon>Pleosporales</taxon>
        <taxon>Massarineae</taxon>
        <taxon>Didymosphaeriaceae</taxon>
        <taxon>Paraconiothyrium</taxon>
    </lineage>
</organism>
<keyword evidence="3" id="KW-1185">Reference proteome</keyword>